<accession>A0ACB8ADI9</accession>
<name>A0ACB8ADI9_9AGAM</name>
<dbReference type="Proteomes" id="UP000790377">
    <property type="component" value="Unassembled WGS sequence"/>
</dbReference>
<reference evidence="1" key="1">
    <citation type="journal article" date="2021" name="New Phytol.">
        <title>Evolutionary innovations through gain and loss of genes in the ectomycorrhizal Boletales.</title>
        <authorList>
            <person name="Wu G."/>
            <person name="Miyauchi S."/>
            <person name="Morin E."/>
            <person name="Kuo A."/>
            <person name="Drula E."/>
            <person name="Varga T."/>
            <person name="Kohler A."/>
            <person name="Feng B."/>
            <person name="Cao Y."/>
            <person name="Lipzen A."/>
            <person name="Daum C."/>
            <person name="Hundley H."/>
            <person name="Pangilinan J."/>
            <person name="Johnson J."/>
            <person name="Barry K."/>
            <person name="LaButti K."/>
            <person name="Ng V."/>
            <person name="Ahrendt S."/>
            <person name="Min B."/>
            <person name="Choi I.G."/>
            <person name="Park H."/>
            <person name="Plett J.M."/>
            <person name="Magnuson J."/>
            <person name="Spatafora J.W."/>
            <person name="Nagy L.G."/>
            <person name="Henrissat B."/>
            <person name="Grigoriev I.V."/>
            <person name="Yang Z.L."/>
            <person name="Xu J."/>
            <person name="Martin F.M."/>
        </authorList>
    </citation>
    <scope>NUCLEOTIDE SEQUENCE</scope>
    <source>
        <strain evidence="1">ATCC 28755</strain>
    </source>
</reference>
<sequence length="488" mass="54242">MAANIRSQGTNDNINRPRKIHRSRHAGFSYLLLFLDQIASGPGGGDNYIQRPPRGSRVFSFYPVKNIQLLSSLERAFQLQEYISLLIRLDVHDVDSIVALPVDHACWVYEQLRRPAQNLSHPLITMCQQDCTWVSYAEMKAREWLYLWVAHGNDGAMEQCCAIDYILHTLDSANALLNSPRAFPSRYDIITTIALNPPDLLLSFLPRAPPRTHIHAYFHHREAFEQVEAESSLYSRFLRLTAEFELVPSEFPVILESAVVNHHHHDGRMHTEEMGRSWADTMVFSEGYHVAEEIAKGASPSQGSTILLDNAPPPFTAFINAQSLTTDPHSPTWTRGRVHLEEIRPQVETTSEEEPAPAPGESEPTETIAAEGTDPETETAVPSSDPEPESKPESLEDKPTPISDAVGDAAEVKAAPIPNPEAETPVRRSQVSASISAPEPPQEQQQNPDFVAPIYNNPFDAASVPIPEDGEFAATVDPTTKDEQKENT</sequence>
<comment type="caution">
    <text evidence="1">The sequence shown here is derived from an EMBL/GenBank/DDBJ whole genome shotgun (WGS) entry which is preliminary data.</text>
</comment>
<keyword evidence="2" id="KW-1185">Reference proteome</keyword>
<dbReference type="EMBL" id="MU267687">
    <property type="protein sequence ID" value="KAH7911185.1"/>
    <property type="molecule type" value="Genomic_DNA"/>
</dbReference>
<evidence type="ECO:0000313" key="1">
    <source>
        <dbReference type="EMBL" id="KAH7911185.1"/>
    </source>
</evidence>
<organism evidence="1 2">
    <name type="scientific">Hygrophoropsis aurantiaca</name>
    <dbReference type="NCBI Taxonomy" id="72124"/>
    <lineage>
        <taxon>Eukaryota</taxon>
        <taxon>Fungi</taxon>
        <taxon>Dikarya</taxon>
        <taxon>Basidiomycota</taxon>
        <taxon>Agaricomycotina</taxon>
        <taxon>Agaricomycetes</taxon>
        <taxon>Agaricomycetidae</taxon>
        <taxon>Boletales</taxon>
        <taxon>Coniophorineae</taxon>
        <taxon>Hygrophoropsidaceae</taxon>
        <taxon>Hygrophoropsis</taxon>
    </lineage>
</organism>
<evidence type="ECO:0000313" key="2">
    <source>
        <dbReference type="Proteomes" id="UP000790377"/>
    </source>
</evidence>
<protein>
    <submittedName>
        <fullName evidence="1">Mob1/phocein</fullName>
    </submittedName>
</protein>
<proteinExistence type="predicted"/>
<gene>
    <name evidence="1" type="ORF">BJ138DRAFT_1172707</name>
</gene>